<dbReference type="EMBL" id="KZ613817">
    <property type="protein sequence ID" value="PMD58674.1"/>
    <property type="molecule type" value="Genomic_DNA"/>
</dbReference>
<dbReference type="OrthoDB" id="3574779at2759"/>
<name>A0A2J6T6N7_9HELO</name>
<dbReference type="AlphaFoldDB" id="A0A2J6T6N7"/>
<reference evidence="2 3" key="1">
    <citation type="submission" date="2016-04" db="EMBL/GenBank/DDBJ databases">
        <title>A degradative enzymes factory behind the ericoid mycorrhizal symbiosis.</title>
        <authorList>
            <consortium name="DOE Joint Genome Institute"/>
            <person name="Martino E."/>
            <person name="Morin E."/>
            <person name="Grelet G."/>
            <person name="Kuo A."/>
            <person name="Kohler A."/>
            <person name="Daghino S."/>
            <person name="Barry K."/>
            <person name="Choi C."/>
            <person name="Cichocki N."/>
            <person name="Clum A."/>
            <person name="Copeland A."/>
            <person name="Hainaut M."/>
            <person name="Haridas S."/>
            <person name="Labutti K."/>
            <person name="Lindquist E."/>
            <person name="Lipzen A."/>
            <person name="Khouja H.-R."/>
            <person name="Murat C."/>
            <person name="Ohm R."/>
            <person name="Olson A."/>
            <person name="Spatafora J."/>
            <person name="Veneault-Fourrey C."/>
            <person name="Henrissat B."/>
            <person name="Grigoriev I."/>
            <person name="Martin F."/>
            <person name="Perotto S."/>
        </authorList>
    </citation>
    <scope>NUCLEOTIDE SEQUENCE [LARGE SCALE GENOMIC DNA]</scope>
    <source>
        <strain evidence="2 3">E</strain>
    </source>
</reference>
<dbReference type="GeneID" id="36591281"/>
<evidence type="ECO:0000256" key="1">
    <source>
        <dbReference type="SAM" id="Phobius"/>
    </source>
</evidence>
<evidence type="ECO:0000313" key="2">
    <source>
        <dbReference type="EMBL" id="PMD58674.1"/>
    </source>
</evidence>
<keyword evidence="1" id="KW-0812">Transmembrane</keyword>
<proteinExistence type="predicted"/>
<dbReference type="RefSeq" id="XP_024735578.1">
    <property type="nucleotide sequence ID" value="XM_024883204.1"/>
</dbReference>
<keyword evidence="1" id="KW-0472">Membrane</keyword>
<dbReference type="Proteomes" id="UP000235371">
    <property type="component" value="Unassembled WGS sequence"/>
</dbReference>
<feature type="transmembrane region" description="Helical" evidence="1">
    <location>
        <begin position="6"/>
        <end position="31"/>
    </location>
</feature>
<gene>
    <name evidence="2" type="ORF">K444DRAFT_630379</name>
</gene>
<keyword evidence="3" id="KW-1185">Reference proteome</keyword>
<protein>
    <submittedName>
        <fullName evidence="2">Uncharacterized protein</fullName>
    </submittedName>
</protein>
<keyword evidence="1" id="KW-1133">Transmembrane helix</keyword>
<organism evidence="2 3">
    <name type="scientific">Hyaloscypha bicolor E</name>
    <dbReference type="NCBI Taxonomy" id="1095630"/>
    <lineage>
        <taxon>Eukaryota</taxon>
        <taxon>Fungi</taxon>
        <taxon>Dikarya</taxon>
        <taxon>Ascomycota</taxon>
        <taxon>Pezizomycotina</taxon>
        <taxon>Leotiomycetes</taxon>
        <taxon>Helotiales</taxon>
        <taxon>Hyaloscyphaceae</taxon>
        <taxon>Hyaloscypha</taxon>
        <taxon>Hyaloscypha bicolor</taxon>
    </lineage>
</organism>
<dbReference type="InParanoid" id="A0A2J6T6N7"/>
<sequence length="140" mass="15098">MGSSDTAITIAFGLISVSISLIGVWISYLTLRAMSLDTSASLFSTSPTLALLPFSQEGERKEGDFQFSSWQFMAYTGSKQIITTNCLSTTSESFDTNTLSSFPSHGIGDGFLGWHETPTIIPSCGYEDGVRASRATGSWR</sequence>
<accession>A0A2J6T6N7</accession>
<evidence type="ECO:0000313" key="3">
    <source>
        <dbReference type="Proteomes" id="UP000235371"/>
    </source>
</evidence>